<keyword evidence="4" id="KW-0677">Repeat</keyword>
<dbReference type="PRINTS" id="PR00313">
    <property type="entry name" value="CABNDNGRPT"/>
</dbReference>
<dbReference type="STRING" id="56730.IE4872_CH03224"/>
<dbReference type="AlphaFoldDB" id="A0A1L5NLP6"/>
<dbReference type="PROSITE" id="PS00330">
    <property type="entry name" value="HEMOLYSIN_CALCIUM"/>
    <property type="match status" value="5"/>
</dbReference>
<evidence type="ECO:0000256" key="4">
    <source>
        <dbReference type="ARBA" id="ARBA00022737"/>
    </source>
</evidence>
<dbReference type="InterPro" id="IPR013858">
    <property type="entry name" value="Peptidase_M10B_C"/>
</dbReference>
<evidence type="ECO:0000256" key="2">
    <source>
        <dbReference type="ARBA" id="ARBA00004613"/>
    </source>
</evidence>
<dbReference type="GO" id="GO:0005509">
    <property type="term" value="F:calcium ion binding"/>
    <property type="evidence" value="ECO:0007669"/>
    <property type="project" value="InterPro"/>
</dbReference>
<comment type="subcellular location">
    <subcellularLocation>
        <location evidence="2">Secreted</location>
    </subcellularLocation>
</comment>
<dbReference type="GO" id="GO:0006508">
    <property type="term" value="P:proteolysis"/>
    <property type="evidence" value="ECO:0007669"/>
    <property type="project" value="UniProtKB-KW"/>
</dbReference>
<dbReference type="InterPro" id="IPR011049">
    <property type="entry name" value="Serralysin-like_metalloprot_C"/>
</dbReference>
<keyword evidence="6" id="KW-0378">Hydrolase</keyword>
<accession>A0A1L5NLP6</accession>
<name>A0A1L5NLP6_9HYPH</name>
<dbReference type="InterPro" id="IPR001343">
    <property type="entry name" value="Hemolysn_Ca-bd"/>
</dbReference>
<evidence type="ECO:0000313" key="6">
    <source>
        <dbReference type="EMBL" id="APO68824.1"/>
    </source>
</evidence>
<comment type="cofactor">
    <cofactor evidence="1">
        <name>Ca(2+)</name>
        <dbReference type="ChEBI" id="CHEBI:29108"/>
    </cofactor>
</comment>
<dbReference type="InterPro" id="IPR050557">
    <property type="entry name" value="RTX_toxin/Mannuronan_C5-epim"/>
</dbReference>
<organism evidence="6 7">
    <name type="scientific">Rhizobium gallicum</name>
    <dbReference type="NCBI Taxonomy" id="56730"/>
    <lineage>
        <taxon>Bacteria</taxon>
        <taxon>Pseudomonadati</taxon>
        <taxon>Pseudomonadota</taxon>
        <taxon>Alphaproteobacteria</taxon>
        <taxon>Hyphomicrobiales</taxon>
        <taxon>Rhizobiaceae</taxon>
        <taxon>Rhizobium/Agrobacterium group</taxon>
        <taxon>Rhizobium</taxon>
    </lineage>
</organism>
<dbReference type="Pfam" id="PF00353">
    <property type="entry name" value="HemolysinCabind"/>
    <property type="match status" value="3"/>
</dbReference>
<keyword evidence="6" id="KW-0482">Metalloprotease</keyword>
<dbReference type="SUPFAM" id="SSF51120">
    <property type="entry name" value="beta-Roll"/>
    <property type="match status" value="3"/>
</dbReference>
<protein>
    <submittedName>
        <fullName evidence="6">Serralysin-like metalloprotease domain-containing protein</fullName>
    </submittedName>
</protein>
<dbReference type="EMBL" id="CP017101">
    <property type="protein sequence ID" value="APO68824.1"/>
    <property type="molecule type" value="Genomic_DNA"/>
</dbReference>
<dbReference type="PANTHER" id="PTHR38340:SF1">
    <property type="entry name" value="S-LAYER PROTEIN"/>
    <property type="match status" value="1"/>
</dbReference>
<evidence type="ECO:0000256" key="1">
    <source>
        <dbReference type="ARBA" id="ARBA00001913"/>
    </source>
</evidence>
<feature type="domain" description="Peptidase M10 serralysin C-terminal" evidence="5">
    <location>
        <begin position="305"/>
        <end position="432"/>
    </location>
</feature>
<dbReference type="Pfam" id="PF08548">
    <property type="entry name" value="Peptidase_M10_C"/>
    <property type="match status" value="1"/>
</dbReference>
<keyword evidence="6" id="KW-0645">Protease</keyword>
<dbReference type="InterPro" id="IPR018511">
    <property type="entry name" value="Hemolysin-typ_Ca-bd_CS"/>
</dbReference>
<reference evidence="6 7" key="1">
    <citation type="submission" date="2016-09" db="EMBL/GenBank/DDBJ databases">
        <title>The complete genome sequences of Rhizobium gallicum, symbiovars gallicum and phaseoli, symbionts associated to common bean (Phaseolus vulgaris).</title>
        <authorList>
            <person name="Bustos P."/>
            <person name="Santamaria R.I."/>
            <person name="Perez-Carrascal O.M."/>
            <person name="Juarez S."/>
            <person name="Lozano L."/>
            <person name="Martinez-Flores I."/>
            <person name="Martinez-Romero E."/>
            <person name="Cevallos M."/>
            <person name="Romero D."/>
            <person name="Davila G."/>
            <person name="Gonzalez V."/>
        </authorList>
    </citation>
    <scope>NUCLEOTIDE SEQUENCE [LARGE SCALE GENOMIC DNA]</scope>
    <source>
        <strain evidence="6 7">IE4872</strain>
    </source>
</reference>
<dbReference type="GO" id="GO:0005615">
    <property type="term" value="C:extracellular space"/>
    <property type="evidence" value="ECO:0007669"/>
    <property type="project" value="InterPro"/>
</dbReference>
<dbReference type="PANTHER" id="PTHR38340">
    <property type="entry name" value="S-LAYER PROTEIN"/>
    <property type="match status" value="1"/>
</dbReference>
<evidence type="ECO:0000259" key="5">
    <source>
        <dbReference type="Pfam" id="PF08548"/>
    </source>
</evidence>
<gene>
    <name evidence="6" type="ORF">IE4872_CH03224</name>
</gene>
<sequence>MARISVASNYSLDMSVFDFSSIYYGESYVQSGALFRVNYGDGTVEEFRGTGFRYNAYGEPISGSVTSYAAFYDGQRLFYVEGGSVAATKIVAAANTYGTNDDAGVVAEVLKGNDAISGGNLGDVLFAFDGSDVINGNGGNDLLYGYAGNDTIVGGTGRDRIDGGSGNDTASYATAAAGVTASLTAPSNNTNDANGDTYYFVENLLGSRYADILSGNGWVNILNGGDGSDTLVGGAGGDKLYGGNGTDTASYTNAWTGVIANLGSPSNNSGDAKGDTYSAIENIIGSNYADQLYGTASTNSLTGGAGDDTIGAGGGIDWINGGTGADRLTGGTGADRFVFKGVSDSTGATFDTIFDFLPSEQDRIDLSAIDANWKASGNQAFTFVDTAAFKGVAGELRYVKQSSDTYIYGDVDGDKVVDLKIHLDDAVTLTHDYFFL</sequence>
<dbReference type="Gene3D" id="2.150.10.10">
    <property type="entry name" value="Serralysin-like metalloprotease, C-terminal"/>
    <property type="match status" value="2"/>
</dbReference>
<dbReference type="Proteomes" id="UP000184749">
    <property type="component" value="Chromosome"/>
</dbReference>
<keyword evidence="3" id="KW-0964">Secreted</keyword>
<proteinExistence type="predicted"/>
<evidence type="ECO:0000256" key="3">
    <source>
        <dbReference type="ARBA" id="ARBA00022525"/>
    </source>
</evidence>
<dbReference type="GO" id="GO:0008237">
    <property type="term" value="F:metallopeptidase activity"/>
    <property type="evidence" value="ECO:0007669"/>
    <property type="project" value="UniProtKB-KW"/>
</dbReference>
<evidence type="ECO:0000313" key="7">
    <source>
        <dbReference type="Proteomes" id="UP000184749"/>
    </source>
</evidence>